<dbReference type="EMBL" id="SJPN01000004">
    <property type="protein sequence ID" value="TWU02905.1"/>
    <property type="molecule type" value="Genomic_DNA"/>
</dbReference>
<organism evidence="2 3">
    <name type="scientific">Stieleria varia</name>
    <dbReference type="NCBI Taxonomy" id="2528005"/>
    <lineage>
        <taxon>Bacteria</taxon>
        <taxon>Pseudomonadati</taxon>
        <taxon>Planctomycetota</taxon>
        <taxon>Planctomycetia</taxon>
        <taxon>Pirellulales</taxon>
        <taxon>Pirellulaceae</taxon>
        <taxon>Stieleria</taxon>
    </lineage>
</organism>
<dbReference type="RefSeq" id="WP_146521143.1">
    <property type="nucleotide sequence ID" value="NZ_CP151726.1"/>
</dbReference>
<dbReference type="AlphaFoldDB" id="A0A5C6ASD6"/>
<dbReference type="Proteomes" id="UP000320176">
    <property type="component" value="Unassembled WGS sequence"/>
</dbReference>
<dbReference type="OrthoDB" id="259106at2"/>
<accession>A0A5C6ASD6</accession>
<proteinExistence type="predicted"/>
<evidence type="ECO:0000313" key="3">
    <source>
        <dbReference type="Proteomes" id="UP000320176"/>
    </source>
</evidence>
<reference evidence="2 3" key="1">
    <citation type="submission" date="2019-02" db="EMBL/GenBank/DDBJ databases">
        <title>Deep-cultivation of Planctomycetes and their phenomic and genomic characterization uncovers novel biology.</title>
        <authorList>
            <person name="Wiegand S."/>
            <person name="Jogler M."/>
            <person name="Boedeker C."/>
            <person name="Pinto D."/>
            <person name="Vollmers J."/>
            <person name="Rivas-Marin E."/>
            <person name="Kohn T."/>
            <person name="Peeters S.H."/>
            <person name="Heuer A."/>
            <person name="Rast P."/>
            <person name="Oberbeckmann S."/>
            <person name="Bunk B."/>
            <person name="Jeske O."/>
            <person name="Meyerdierks A."/>
            <person name="Storesund J.E."/>
            <person name="Kallscheuer N."/>
            <person name="Luecker S."/>
            <person name="Lage O.M."/>
            <person name="Pohl T."/>
            <person name="Merkel B.J."/>
            <person name="Hornburger P."/>
            <person name="Mueller R.-W."/>
            <person name="Bruemmer F."/>
            <person name="Labrenz M."/>
            <person name="Spormann A.M."/>
            <person name="Op Den Camp H."/>
            <person name="Overmann J."/>
            <person name="Amann R."/>
            <person name="Jetten M.S.M."/>
            <person name="Mascher T."/>
            <person name="Medema M.H."/>
            <person name="Devos D.P."/>
            <person name="Kaster A.-K."/>
            <person name="Ovreas L."/>
            <person name="Rohde M."/>
            <person name="Galperin M.Y."/>
            <person name="Jogler C."/>
        </authorList>
    </citation>
    <scope>NUCLEOTIDE SEQUENCE [LARGE SCALE GENOMIC DNA]</scope>
    <source>
        <strain evidence="2 3">Pla52n</strain>
    </source>
</reference>
<name>A0A5C6ASD6_9BACT</name>
<sequence>MNQQYIDDFGRPPIVVAVLDHDECRVGRSVQYDDALTLWAVMSEDPANWDEVAAYWARYRCPVVCEFVDALPIRVSDRTEALAAINGHGNWIAIDLVQKRIFCGKDVQPLGRVATLAMVTDEKGNQHCPLPFRLPPWWELNESAATETVAMPREREIQIPQTDRLFLFGLPMIEDLAERILQVAREGRLPDEIRGEHGGPSSELHELTVEVHRDSLMTPHVTLAGRCPRDLLHGAHEWSDAIIWGQRMRFEDGAPMTAAPDDVIGFDNAPMGREEMIVYFDLCREVIQAGWLWCAKGIGHTKQELVAFLSDVRDAWMEEPFEGGSPPSFIIECSRRRIPRGSQVPIVGMDGVESEQHMNDCDCPICDMMASGMFGVGFTSLDGHHLELDGEFAFSTHQFVEDWQREQDEYRAFGEEMDRMQAEREARIAAGEGEEDVYASAWSNTMTEGKLPGDPLGHMKLSFRLAEIISDLETADAPNDIIRALNISFREYRESDDEEREASKAALKNNLEEAAKLFPDLVSKVADFQSQVDELGRLPSATPGPHDEDNDLPF</sequence>
<comment type="caution">
    <text evidence="2">The sequence shown here is derived from an EMBL/GenBank/DDBJ whole genome shotgun (WGS) entry which is preliminary data.</text>
</comment>
<protein>
    <submittedName>
        <fullName evidence="2">Uncharacterized protein</fullName>
    </submittedName>
</protein>
<evidence type="ECO:0000256" key="1">
    <source>
        <dbReference type="SAM" id="MobiDB-lite"/>
    </source>
</evidence>
<keyword evidence="3" id="KW-1185">Reference proteome</keyword>
<feature type="region of interest" description="Disordered" evidence="1">
    <location>
        <begin position="534"/>
        <end position="554"/>
    </location>
</feature>
<gene>
    <name evidence="2" type="ORF">Pla52n_39930</name>
</gene>
<evidence type="ECO:0000313" key="2">
    <source>
        <dbReference type="EMBL" id="TWU02905.1"/>
    </source>
</evidence>